<organism evidence="1">
    <name type="scientific">freshwater metagenome</name>
    <dbReference type="NCBI Taxonomy" id="449393"/>
    <lineage>
        <taxon>unclassified sequences</taxon>
        <taxon>metagenomes</taxon>
        <taxon>ecological metagenomes</taxon>
    </lineage>
</organism>
<reference evidence="1" key="1">
    <citation type="submission" date="2020-05" db="EMBL/GenBank/DDBJ databases">
        <authorList>
            <person name="Chiriac C."/>
            <person name="Salcher M."/>
            <person name="Ghai R."/>
            <person name="Kavagutti S V."/>
        </authorList>
    </citation>
    <scope>NUCLEOTIDE SEQUENCE</scope>
</reference>
<evidence type="ECO:0000313" key="1">
    <source>
        <dbReference type="EMBL" id="CAB4973951.1"/>
    </source>
</evidence>
<dbReference type="EMBL" id="CAFBOG010000040">
    <property type="protein sequence ID" value="CAB4973951.1"/>
    <property type="molecule type" value="Genomic_DNA"/>
</dbReference>
<dbReference type="AlphaFoldDB" id="A0A6J7LZR1"/>
<proteinExistence type="predicted"/>
<gene>
    <name evidence="1" type="ORF">UFOPK3914_00622</name>
</gene>
<protein>
    <submittedName>
        <fullName evidence="1">Unannotated protein</fullName>
    </submittedName>
</protein>
<accession>A0A6J7LZR1</accession>
<sequence>MCPIWGLNPELITVTQAIHGILPRNCSGSYVVTRVNDCATWLLVVAAVESLANDVSAFA</sequence>
<name>A0A6J7LZR1_9ZZZZ</name>